<comment type="caution">
    <text evidence="2">The sequence shown here is derived from an EMBL/GenBank/DDBJ whole genome shotgun (WGS) entry which is preliminary data.</text>
</comment>
<organism evidence="2 3">
    <name type="scientific">Natrarchaeobius chitinivorans</name>
    <dbReference type="NCBI Taxonomy" id="1679083"/>
    <lineage>
        <taxon>Archaea</taxon>
        <taxon>Methanobacteriati</taxon>
        <taxon>Methanobacteriota</taxon>
        <taxon>Stenosarchaea group</taxon>
        <taxon>Halobacteria</taxon>
        <taxon>Halobacteriales</taxon>
        <taxon>Natrialbaceae</taxon>
        <taxon>Natrarchaeobius</taxon>
    </lineage>
</organism>
<dbReference type="AlphaFoldDB" id="A0A3N6LZP2"/>
<name>A0A3N6LZP2_NATCH</name>
<keyword evidence="3" id="KW-1185">Reference proteome</keyword>
<dbReference type="EMBL" id="REGA01000003">
    <property type="protein sequence ID" value="RQG96393.1"/>
    <property type="molecule type" value="Genomic_DNA"/>
</dbReference>
<proteinExistence type="predicted"/>
<accession>A0A3N6LZP2</accession>
<keyword evidence="1" id="KW-0472">Membrane</keyword>
<evidence type="ECO:0000313" key="2">
    <source>
        <dbReference type="EMBL" id="RQG96393.1"/>
    </source>
</evidence>
<evidence type="ECO:0000256" key="1">
    <source>
        <dbReference type="SAM" id="Phobius"/>
    </source>
</evidence>
<evidence type="ECO:0000313" key="3">
    <source>
        <dbReference type="Proteomes" id="UP000282323"/>
    </source>
</evidence>
<protein>
    <submittedName>
        <fullName evidence="2">Uncharacterized protein</fullName>
    </submittedName>
</protein>
<reference evidence="2 3" key="1">
    <citation type="submission" date="2018-10" db="EMBL/GenBank/DDBJ databases">
        <title>Natrarchaeobius chitinivorans gen. nov., sp. nov., and Natrarchaeobius haloalkaliphilus sp. nov., alkaliphilic, chitin-utilizing haloarchaea from hypersaline alkaline lakes.</title>
        <authorList>
            <person name="Sorokin D.Y."/>
            <person name="Elcheninov A.G."/>
            <person name="Kostrikina N.A."/>
            <person name="Bale N.J."/>
            <person name="Sinninghe Damste J.S."/>
            <person name="Khijniak T.V."/>
            <person name="Kublanov I.V."/>
            <person name="Toshchakov S.V."/>
        </authorList>
    </citation>
    <scope>NUCLEOTIDE SEQUENCE [LARGE SCALE GENOMIC DNA]</scope>
    <source>
        <strain evidence="2 3">AArcht4T</strain>
    </source>
</reference>
<sequence>MTAYASRLESFSCADGDQFTIAPINISFDGKTVPGFIDERIDTSMPGMGRSAMRDTNHRSVGRRLAAAVIVGTVLIAMTAGIGAAVDAEETSEEYTSYEDSVETVSEQVSEDVSVATEVEHEEVAEPIVPDDIGDVVVDDVLDEPLFDGSSIL</sequence>
<keyword evidence="1" id="KW-1133">Transmembrane helix</keyword>
<dbReference type="Proteomes" id="UP000282323">
    <property type="component" value="Unassembled WGS sequence"/>
</dbReference>
<feature type="transmembrane region" description="Helical" evidence="1">
    <location>
        <begin position="65"/>
        <end position="86"/>
    </location>
</feature>
<gene>
    <name evidence="2" type="ORF">EA473_04525</name>
</gene>
<keyword evidence="1" id="KW-0812">Transmembrane</keyword>